<reference evidence="1" key="1">
    <citation type="submission" date="2021-05" db="EMBL/GenBank/DDBJ databases">
        <authorList>
            <person name="Alioto T."/>
            <person name="Alioto T."/>
            <person name="Gomez Garrido J."/>
        </authorList>
    </citation>
    <scope>NUCLEOTIDE SEQUENCE</scope>
</reference>
<name>A0A8D8RLM4_9HEMI</name>
<organism evidence="1">
    <name type="scientific">Cacopsylla melanoneura</name>
    <dbReference type="NCBI Taxonomy" id="428564"/>
    <lineage>
        <taxon>Eukaryota</taxon>
        <taxon>Metazoa</taxon>
        <taxon>Ecdysozoa</taxon>
        <taxon>Arthropoda</taxon>
        <taxon>Hexapoda</taxon>
        <taxon>Insecta</taxon>
        <taxon>Pterygota</taxon>
        <taxon>Neoptera</taxon>
        <taxon>Paraneoptera</taxon>
        <taxon>Hemiptera</taxon>
        <taxon>Sternorrhyncha</taxon>
        <taxon>Psylloidea</taxon>
        <taxon>Psyllidae</taxon>
        <taxon>Psyllinae</taxon>
        <taxon>Cacopsylla</taxon>
    </lineage>
</organism>
<dbReference type="AlphaFoldDB" id="A0A8D8RLM4"/>
<dbReference type="EMBL" id="HBUF01174878">
    <property type="protein sequence ID" value="CAG6653726.1"/>
    <property type="molecule type" value="Transcribed_RNA"/>
</dbReference>
<evidence type="ECO:0000313" key="1">
    <source>
        <dbReference type="EMBL" id="CAG6653723.1"/>
    </source>
</evidence>
<sequence length="122" mass="13674">MAEEARCKHLFPRVPMGHRRSPGGVCRRHHIRKGTPEQTESGLSQVSYLPDQLGCVDVRRTGNAGHWNSYLLLSEVEELETCGCSRSREYPGSEFDQSVLGNANHCYCIVHCCVRGVLGWCL</sequence>
<dbReference type="EMBL" id="HBUF01174876">
    <property type="protein sequence ID" value="CAG6653720.1"/>
    <property type="molecule type" value="Transcribed_RNA"/>
</dbReference>
<accession>A0A8D8RLM4</accession>
<dbReference type="EMBL" id="HBUF01174877">
    <property type="protein sequence ID" value="CAG6653723.1"/>
    <property type="molecule type" value="Transcribed_RNA"/>
</dbReference>
<protein>
    <submittedName>
        <fullName evidence="1">Uncharacterized protein</fullName>
    </submittedName>
</protein>
<proteinExistence type="predicted"/>